<reference evidence="4 5" key="1">
    <citation type="submission" date="2020-05" db="EMBL/GenBank/DDBJ databases">
        <title>Aquincola sp. isolate from soil.</title>
        <authorList>
            <person name="Han J."/>
            <person name="Kim D.-U."/>
        </authorList>
    </citation>
    <scope>NUCLEOTIDE SEQUENCE [LARGE SCALE GENOMIC DNA]</scope>
    <source>
        <strain evidence="4 5">S2</strain>
    </source>
</reference>
<dbReference type="Gene3D" id="3.40.50.11780">
    <property type="match status" value="1"/>
</dbReference>
<feature type="domain" description="Tail sheath protein C-terminal" evidence="3">
    <location>
        <begin position="375"/>
        <end position="479"/>
    </location>
</feature>
<evidence type="ECO:0000259" key="3">
    <source>
        <dbReference type="Pfam" id="PF17482"/>
    </source>
</evidence>
<organism evidence="4 5">
    <name type="scientific">Pseudaquabacterium terrae</name>
    <dbReference type="NCBI Taxonomy" id="2732868"/>
    <lineage>
        <taxon>Bacteria</taxon>
        <taxon>Pseudomonadati</taxon>
        <taxon>Pseudomonadota</taxon>
        <taxon>Betaproteobacteria</taxon>
        <taxon>Burkholderiales</taxon>
        <taxon>Sphaerotilaceae</taxon>
        <taxon>Pseudaquabacterium</taxon>
    </lineage>
</organism>
<comment type="caution">
    <text evidence="4">The sequence shown here is derived from an EMBL/GenBank/DDBJ whole genome shotgun (WGS) entry which is preliminary data.</text>
</comment>
<name>A0ABX2ESN5_9BURK</name>
<dbReference type="InterPro" id="IPR020287">
    <property type="entry name" value="Tail_sheath_C"/>
</dbReference>
<gene>
    <name evidence="4" type="ORF">HLB44_32505</name>
</gene>
<keyword evidence="5" id="KW-1185">Reference proteome</keyword>
<sequence length="484" mass="52263">MLGIDQGGIEATRFANHRPVPTATYSSGDVNVWARLLQLDTAGTPAHDLRSITFSGAPSPATVTFGDAATNVLQTTTTAGDRWFKDALSSAVNNHSDGVREKLQILAKAINDKPDAPVTAEVWGYRIAFKPKVGMLNTSYGIGSTASENLAASFTANVRQYALGNIGTGSFQNGAGQVGGDDDGTPLTVADYTGSALDHTGFHALDRVDLFNLMVLPRDEDIDEAEYQQLFGPASIYCESRRAFLLLDAPTSWTNGEKMDADAAKVNSLRAGVVKQNSAIFYPRVKISDAGFIKSIGPSGMLAGLLARTDSQRGVWKAPAGIEADTRGVLDVELNLTDNENGVLNKLGVNCIRKFPNGIVNWGARTLDGSDDFGSEWKYIPIRRLALFLEESLFRGTKWVVFEPNDEPLWAKIRMNVGAFMLSQFRQGAFQGSTPDKAFFVKCDGETTTANDRNLGIVNIQVGFAPLKPAEFVVISIQQIPDIV</sequence>
<evidence type="ECO:0000259" key="2">
    <source>
        <dbReference type="Pfam" id="PF04984"/>
    </source>
</evidence>
<dbReference type="InterPro" id="IPR052042">
    <property type="entry name" value="Tail_sheath_structural"/>
</dbReference>
<dbReference type="InterPro" id="IPR035089">
    <property type="entry name" value="Phage_sheath_subtilisin"/>
</dbReference>
<dbReference type="Pfam" id="PF04984">
    <property type="entry name" value="Phage_sheath_1"/>
    <property type="match status" value="1"/>
</dbReference>
<proteinExistence type="inferred from homology"/>
<protein>
    <submittedName>
        <fullName evidence="4">Phage tail sheath family protein</fullName>
    </submittedName>
</protein>
<evidence type="ECO:0000256" key="1">
    <source>
        <dbReference type="ARBA" id="ARBA00008005"/>
    </source>
</evidence>
<evidence type="ECO:0000313" key="4">
    <source>
        <dbReference type="EMBL" id="NRF71720.1"/>
    </source>
</evidence>
<dbReference type="PANTHER" id="PTHR35861:SF1">
    <property type="entry name" value="PHAGE TAIL SHEATH PROTEIN"/>
    <property type="match status" value="1"/>
</dbReference>
<dbReference type="PANTHER" id="PTHR35861">
    <property type="match status" value="1"/>
</dbReference>
<comment type="similarity">
    <text evidence="1">Belongs to the myoviridae tail sheath protein family.</text>
</comment>
<dbReference type="Pfam" id="PF17482">
    <property type="entry name" value="Phage_sheath_1C"/>
    <property type="match status" value="1"/>
</dbReference>
<evidence type="ECO:0000313" key="5">
    <source>
        <dbReference type="Proteomes" id="UP000737171"/>
    </source>
</evidence>
<accession>A0ABX2ESN5</accession>
<feature type="domain" description="Tail sheath protein subtilisin-like" evidence="2">
    <location>
        <begin position="211"/>
        <end position="366"/>
    </location>
</feature>
<dbReference type="EMBL" id="JABRWJ010000013">
    <property type="protein sequence ID" value="NRF71720.1"/>
    <property type="molecule type" value="Genomic_DNA"/>
</dbReference>
<dbReference type="Proteomes" id="UP000737171">
    <property type="component" value="Unassembled WGS sequence"/>
</dbReference>